<accession>A0ACC0B4S7</accession>
<keyword evidence="2" id="KW-1185">Reference proteome</keyword>
<evidence type="ECO:0000313" key="2">
    <source>
        <dbReference type="Proteomes" id="UP001060085"/>
    </source>
</evidence>
<proteinExistence type="predicted"/>
<comment type="caution">
    <text evidence="1">The sequence shown here is derived from an EMBL/GenBank/DDBJ whole genome shotgun (WGS) entry which is preliminary data.</text>
</comment>
<name>A0ACC0B4S7_CATRO</name>
<dbReference type="EMBL" id="CM044704">
    <property type="protein sequence ID" value="KAI5667654.1"/>
    <property type="molecule type" value="Genomic_DNA"/>
</dbReference>
<gene>
    <name evidence="1" type="ORF">M9H77_17507</name>
</gene>
<sequence length="107" mass="12449">MLPLFDGPLLPEIVVLWAKVCAQHTRAEFGFFFVSLHHRSLNKGWLIVYTKGVSRVIYKRSKRSHKITTLDEDDVIKLKTLKTRRMARASFISSLEEKSFEKLSLKN</sequence>
<organism evidence="1 2">
    <name type="scientific">Catharanthus roseus</name>
    <name type="common">Madagascar periwinkle</name>
    <name type="synonym">Vinca rosea</name>
    <dbReference type="NCBI Taxonomy" id="4058"/>
    <lineage>
        <taxon>Eukaryota</taxon>
        <taxon>Viridiplantae</taxon>
        <taxon>Streptophyta</taxon>
        <taxon>Embryophyta</taxon>
        <taxon>Tracheophyta</taxon>
        <taxon>Spermatophyta</taxon>
        <taxon>Magnoliopsida</taxon>
        <taxon>eudicotyledons</taxon>
        <taxon>Gunneridae</taxon>
        <taxon>Pentapetalae</taxon>
        <taxon>asterids</taxon>
        <taxon>lamiids</taxon>
        <taxon>Gentianales</taxon>
        <taxon>Apocynaceae</taxon>
        <taxon>Rauvolfioideae</taxon>
        <taxon>Vinceae</taxon>
        <taxon>Catharanthinae</taxon>
        <taxon>Catharanthus</taxon>
    </lineage>
</organism>
<protein>
    <submittedName>
        <fullName evidence="1">Uncharacterized protein</fullName>
    </submittedName>
</protein>
<evidence type="ECO:0000313" key="1">
    <source>
        <dbReference type="EMBL" id="KAI5667654.1"/>
    </source>
</evidence>
<dbReference type="Proteomes" id="UP001060085">
    <property type="component" value="Linkage Group LG04"/>
</dbReference>
<reference evidence="2" key="1">
    <citation type="journal article" date="2023" name="Nat. Plants">
        <title>Single-cell RNA sequencing provides a high-resolution roadmap for understanding the multicellular compartmentation of specialized metabolism.</title>
        <authorList>
            <person name="Sun S."/>
            <person name="Shen X."/>
            <person name="Li Y."/>
            <person name="Li Y."/>
            <person name="Wang S."/>
            <person name="Li R."/>
            <person name="Zhang H."/>
            <person name="Shen G."/>
            <person name="Guo B."/>
            <person name="Wei J."/>
            <person name="Xu J."/>
            <person name="St-Pierre B."/>
            <person name="Chen S."/>
            <person name="Sun C."/>
        </authorList>
    </citation>
    <scope>NUCLEOTIDE SEQUENCE [LARGE SCALE GENOMIC DNA]</scope>
</reference>